<dbReference type="RefSeq" id="WP_210117498.1">
    <property type="nucleotide sequence ID" value="NZ_CP054257.1"/>
</dbReference>
<protein>
    <submittedName>
        <fullName evidence="1">Uncharacterized protein</fullName>
    </submittedName>
</protein>
<organism evidence="1 2">
    <name type="scientific">Treponema parvum</name>
    <dbReference type="NCBI Taxonomy" id="138851"/>
    <lineage>
        <taxon>Bacteria</taxon>
        <taxon>Pseudomonadati</taxon>
        <taxon>Spirochaetota</taxon>
        <taxon>Spirochaetia</taxon>
        <taxon>Spirochaetales</taxon>
        <taxon>Treponemataceae</taxon>
        <taxon>Treponema</taxon>
    </lineage>
</organism>
<proteinExistence type="predicted"/>
<dbReference type="AlphaFoldDB" id="A0A975F1M9"/>
<gene>
    <name evidence="1" type="ORF">HRI96_11615</name>
</gene>
<evidence type="ECO:0000313" key="2">
    <source>
        <dbReference type="Proteomes" id="UP000671995"/>
    </source>
</evidence>
<reference evidence="1" key="1">
    <citation type="submission" date="2020-05" db="EMBL/GenBank/DDBJ databases">
        <authorList>
            <person name="Zeng H."/>
            <person name="Chan Y.K."/>
            <person name="Watt R.M."/>
        </authorList>
    </citation>
    <scope>NUCLEOTIDE SEQUENCE</scope>
    <source>
        <strain evidence="1">ATCC 700773</strain>
    </source>
</reference>
<evidence type="ECO:0000313" key="1">
    <source>
        <dbReference type="EMBL" id="QTQ12786.1"/>
    </source>
</evidence>
<sequence>MSIDNQSWNEYPFNTKELDGTYIYYFMHDIFNHNGTYSLEDAVKMKAENFSWQLVICLEHWGKSCRS</sequence>
<dbReference type="EMBL" id="CP054257">
    <property type="protein sequence ID" value="QTQ12786.1"/>
    <property type="molecule type" value="Genomic_DNA"/>
</dbReference>
<name>A0A975F1M9_9SPIR</name>
<dbReference type="Proteomes" id="UP000671995">
    <property type="component" value="Chromosome"/>
</dbReference>
<reference evidence="1" key="2">
    <citation type="journal article" date="2021" name="Microbiol. Resour. Announc.">
        <title>Complete Genome Sequences of Three Human Oral Treponema parvum Isolates.</title>
        <authorList>
            <person name="Zeng H."/>
            <person name="Watt R.M."/>
        </authorList>
    </citation>
    <scope>NUCLEOTIDE SEQUENCE</scope>
    <source>
        <strain evidence="1">ATCC 700773</strain>
    </source>
</reference>
<accession>A0A975F1M9</accession>